<evidence type="ECO:0000256" key="2">
    <source>
        <dbReference type="ARBA" id="ARBA00022475"/>
    </source>
</evidence>
<organism evidence="7">
    <name type="scientific">Prevotella sp. GTC17254</name>
    <dbReference type="NCBI Taxonomy" id="3236794"/>
    <lineage>
        <taxon>Bacteria</taxon>
        <taxon>Pseudomonadati</taxon>
        <taxon>Bacteroidota</taxon>
        <taxon>Bacteroidia</taxon>
        <taxon>Bacteroidales</taxon>
        <taxon>Prevotellaceae</taxon>
        <taxon>Prevotella</taxon>
    </lineage>
</organism>
<keyword evidence="4 6" id="KW-1133">Transmembrane helix</keyword>
<feature type="transmembrane region" description="Helical" evidence="6">
    <location>
        <begin position="230"/>
        <end position="248"/>
    </location>
</feature>
<evidence type="ECO:0000256" key="5">
    <source>
        <dbReference type="ARBA" id="ARBA00023136"/>
    </source>
</evidence>
<feature type="transmembrane region" description="Helical" evidence="6">
    <location>
        <begin position="127"/>
        <end position="149"/>
    </location>
</feature>
<dbReference type="EMBL" id="AP035786">
    <property type="protein sequence ID" value="BFO72735.1"/>
    <property type="molecule type" value="Genomic_DNA"/>
</dbReference>
<proteinExistence type="predicted"/>
<dbReference type="AlphaFoldDB" id="A0AB33J368"/>
<feature type="transmembrane region" description="Helical" evidence="6">
    <location>
        <begin position="89"/>
        <end position="115"/>
    </location>
</feature>
<comment type="subcellular location">
    <subcellularLocation>
        <location evidence="1">Cell membrane</location>
        <topology evidence="1">Multi-pass membrane protein</topology>
    </subcellularLocation>
</comment>
<dbReference type="InterPro" id="IPR050833">
    <property type="entry name" value="Poly_Biosynth_Transport"/>
</dbReference>
<feature type="transmembrane region" description="Helical" evidence="6">
    <location>
        <begin position="254"/>
        <end position="278"/>
    </location>
</feature>
<feature type="transmembrane region" description="Helical" evidence="6">
    <location>
        <begin position="469"/>
        <end position="488"/>
    </location>
</feature>
<dbReference type="PANTHER" id="PTHR30250">
    <property type="entry name" value="PST FAMILY PREDICTED COLANIC ACID TRANSPORTER"/>
    <property type="match status" value="1"/>
</dbReference>
<feature type="transmembrane region" description="Helical" evidence="6">
    <location>
        <begin position="46"/>
        <end position="68"/>
    </location>
</feature>
<keyword evidence="2" id="KW-1003">Cell membrane</keyword>
<feature type="transmembrane region" description="Helical" evidence="6">
    <location>
        <begin position="404"/>
        <end position="426"/>
    </location>
</feature>
<evidence type="ECO:0000256" key="3">
    <source>
        <dbReference type="ARBA" id="ARBA00022692"/>
    </source>
</evidence>
<feature type="transmembrane region" description="Helical" evidence="6">
    <location>
        <begin position="20"/>
        <end position="40"/>
    </location>
</feature>
<evidence type="ECO:0000256" key="4">
    <source>
        <dbReference type="ARBA" id="ARBA00022989"/>
    </source>
</evidence>
<feature type="transmembrane region" description="Helical" evidence="6">
    <location>
        <begin position="161"/>
        <end position="185"/>
    </location>
</feature>
<feature type="transmembrane region" description="Helical" evidence="6">
    <location>
        <begin position="438"/>
        <end position="463"/>
    </location>
</feature>
<feature type="transmembrane region" description="Helical" evidence="6">
    <location>
        <begin position="351"/>
        <end position="371"/>
    </location>
</feature>
<evidence type="ECO:0000313" key="7">
    <source>
        <dbReference type="EMBL" id="BFO72735.1"/>
    </source>
</evidence>
<sequence length="513" mass="57895">MASVVSSNKTIAKNTLFTYVRMLFNLVVSLYTSRVILQVLGVNDLGVYQVVGGIVAIFSFIGVSMAGANSRFLAYELPKGNIERLRQTFAASLNANIIMTCAFLLVAETIGVWLVRNILVIPDGREFASMCVYQFSVLATCFSILQSPYQAAIIAHEKISVFAYIGIIDTLLKLGICYITLILPFDKLVCYAMLILVCGIGIQGLYWIYCRKHFQECRYNRIKDWKILKPMMAFSGWDMFAGFCFGAKQQGLNIILNIFFTVAINAACGFSNSIYGAVRGFANSFMLSVRPVITKSYSIKDYNRMQELIIDSGKYSFCLILLLSFPFFLEGDFIITLWLKNPPVWTTSFCQIQLFTCVISVIFSPVYYGVMATGNNKVYSIIDGVLMIVVLPLTYILLKFGFTPITPFVILVGIEVLKDNLYTFILKKNMREYSVKKFYTKCVLPCVVMFICCTLLSLIPHYVISSDGWVRALFSFGISCVLVILVTYRFMLSKGQRYSINQKLRELFSFAVS</sequence>
<dbReference type="GO" id="GO:0005886">
    <property type="term" value="C:plasma membrane"/>
    <property type="evidence" value="ECO:0007669"/>
    <property type="project" value="UniProtKB-SubCell"/>
</dbReference>
<keyword evidence="3 6" id="KW-0812">Transmembrane</keyword>
<reference evidence="7" key="1">
    <citation type="submission" date="2024-07" db="EMBL/GenBank/DDBJ databases">
        <title>Complete genome sequence of Prevotella sp. YM-2024 GTC17254.</title>
        <authorList>
            <person name="Hayashi M."/>
            <person name="Muto Y."/>
            <person name="Tanaka K."/>
            <person name="Niwa H."/>
        </authorList>
    </citation>
    <scope>NUCLEOTIDE SEQUENCE</scope>
    <source>
        <strain evidence="7">GTC17254</strain>
    </source>
</reference>
<feature type="transmembrane region" description="Helical" evidence="6">
    <location>
        <begin position="378"/>
        <end position="398"/>
    </location>
</feature>
<gene>
    <name evidence="7" type="ORF">GTC17254_03320</name>
</gene>
<feature type="transmembrane region" description="Helical" evidence="6">
    <location>
        <begin position="191"/>
        <end position="209"/>
    </location>
</feature>
<dbReference type="PANTHER" id="PTHR30250:SF26">
    <property type="entry name" value="PSMA PROTEIN"/>
    <property type="match status" value="1"/>
</dbReference>
<protein>
    <submittedName>
        <fullName evidence="7">Oligosaccharide flippase family protein</fullName>
    </submittedName>
</protein>
<accession>A0AB33J368</accession>
<evidence type="ECO:0000256" key="6">
    <source>
        <dbReference type="SAM" id="Phobius"/>
    </source>
</evidence>
<feature type="transmembrane region" description="Helical" evidence="6">
    <location>
        <begin position="315"/>
        <end position="339"/>
    </location>
</feature>
<evidence type="ECO:0000256" key="1">
    <source>
        <dbReference type="ARBA" id="ARBA00004651"/>
    </source>
</evidence>
<keyword evidence="5 6" id="KW-0472">Membrane</keyword>
<name>A0AB33J368_9BACT</name>